<keyword evidence="5 14" id="KW-0479">Metal-binding</keyword>
<keyword evidence="12 14" id="KW-0275">Fatty acid biosynthesis</keyword>
<dbReference type="InterPro" id="IPR034733">
    <property type="entry name" value="AcCoA_carboxyl_beta"/>
</dbReference>
<evidence type="ECO:0000256" key="8">
    <source>
        <dbReference type="ARBA" id="ARBA00022832"/>
    </source>
</evidence>
<evidence type="ECO:0000256" key="7">
    <source>
        <dbReference type="ARBA" id="ARBA00022771"/>
    </source>
</evidence>
<feature type="domain" description="CoA carboxyltransferase N-terminal" evidence="16">
    <location>
        <begin position="53"/>
        <end position="324"/>
    </location>
</feature>
<evidence type="ECO:0000256" key="5">
    <source>
        <dbReference type="ARBA" id="ARBA00022723"/>
    </source>
</evidence>
<evidence type="ECO:0000256" key="15">
    <source>
        <dbReference type="SAM" id="MobiDB-lite"/>
    </source>
</evidence>
<dbReference type="InterPro" id="IPR029045">
    <property type="entry name" value="ClpP/crotonase-like_dom_sf"/>
</dbReference>
<evidence type="ECO:0000256" key="11">
    <source>
        <dbReference type="ARBA" id="ARBA00023098"/>
    </source>
</evidence>
<keyword evidence="7 14" id="KW-0863">Zinc-finger</keyword>
<organism evidence="17 18">
    <name type="scientific">Candidatus Chlorohelix allophototropha</name>
    <dbReference type="NCBI Taxonomy" id="3003348"/>
    <lineage>
        <taxon>Bacteria</taxon>
        <taxon>Bacillati</taxon>
        <taxon>Chloroflexota</taxon>
        <taxon>Chloroflexia</taxon>
        <taxon>Candidatus Chloroheliales</taxon>
        <taxon>Candidatus Chloroheliaceae</taxon>
        <taxon>Candidatus Chlorohelix</taxon>
    </lineage>
</organism>
<name>A0ABY9AXZ4_9CHLR</name>
<keyword evidence="3 14" id="KW-0444">Lipid biosynthesis</keyword>
<dbReference type="GO" id="GO:0003989">
    <property type="term" value="F:acetyl-CoA carboxylase activity"/>
    <property type="evidence" value="ECO:0007669"/>
    <property type="project" value="UniProtKB-EC"/>
</dbReference>
<evidence type="ECO:0000256" key="6">
    <source>
        <dbReference type="ARBA" id="ARBA00022741"/>
    </source>
</evidence>
<evidence type="ECO:0000313" key="17">
    <source>
        <dbReference type="EMBL" id="WJW65758.1"/>
    </source>
</evidence>
<keyword evidence="6 14" id="KW-0547">Nucleotide-binding</keyword>
<keyword evidence="4 14" id="KW-0808">Transferase</keyword>
<dbReference type="InterPro" id="IPR011762">
    <property type="entry name" value="COA_CT_N"/>
</dbReference>
<keyword evidence="2 14" id="KW-0963">Cytoplasm</keyword>
<accession>A0ABY9AXZ4</accession>
<dbReference type="InterPro" id="IPR000438">
    <property type="entry name" value="Acetyl_CoA_COase_Trfase_b_su"/>
</dbReference>
<comment type="catalytic activity">
    <reaction evidence="14">
        <text>N(6)-carboxybiotinyl-L-lysyl-[protein] + acetyl-CoA = N(6)-biotinyl-L-lysyl-[protein] + malonyl-CoA</text>
        <dbReference type="Rhea" id="RHEA:54728"/>
        <dbReference type="Rhea" id="RHEA-COMP:10505"/>
        <dbReference type="Rhea" id="RHEA-COMP:10506"/>
        <dbReference type="ChEBI" id="CHEBI:57288"/>
        <dbReference type="ChEBI" id="CHEBI:57384"/>
        <dbReference type="ChEBI" id="CHEBI:83144"/>
        <dbReference type="ChEBI" id="CHEBI:83145"/>
        <dbReference type="EC" id="2.1.3.15"/>
    </reaction>
</comment>
<evidence type="ECO:0000313" key="18">
    <source>
        <dbReference type="Proteomes" id="UP001431572"/>
    </source>
</evidence>
<dbReference type="Pfam" id="PF01039">
    <property type="entry name" value="Carboxyl_trans"/>
    <property type="match status" value="1"/>
</dbReference>
<keyword evidence="10 14" id="KW-0067">ATP-binding</keyword>
<comment type="pathway">
    <text evidence="14">Lipid metabolism; malonyl-CoA biosynthesis; malonyl-CoA from acetyl-CoA: step 1/1.</text>
</comment>
<evidence type="ECO:0000256" key="3">
    <source>
        <dbReference type="ARBA" id="ARBA00022516"/>
    </source>
</evidence>
<dbReference type="PANTHER" id="PTHR42995:SF5">
    <property type="entry name" value="ACETYL-COENZYME A CARBOXYLASE CARBOXYL TRANSFERASE SUBUNIT BETA, CHLOROPLASTIC"/>
    <property type="match status" value="1"/>
</dbReference>
<protein>
    <recommendedName>
        <fullName evidence="14">Acetyl-coenzyme A carboxylase carboxyl transferase subunit beta</fullName>
        <shortName evidence="14">ACCase subunit beta</shortName>
        <shortName evidence="14">Acetyl-CoA carboxylase carboxyltransferase subunit beta</shortName>
        <ecNumber evidence="14">2.1.3.15</ecNumber>
    </recommendedName>
</protein>
<comment type="cofactor">
    <cofactor evidence="14">
        <name>Zn(2+)</name>
        <dbReference type="ChEBI" id="CHEBI:29105"/>
    </cofactor>
    <text evidence="14">Binds 1 zinc ion per subunit.</text>
</comment>
<dbReference type="EC" id="2.1.3.15" evidence="14"/>
<dbReference type="SUPFAM" id="SSF52096">
    <property type="entry name" value="ClpP/crotonase"/>
    <property type="match status" value="1"/>
</dbReference>
<comment type="function">
    <text evidence="13 14">Component of the acetyl coenzyme A carboxylase (ACC) complex. Biotin carboxylase (BC) catalyzes the carboxylation of biotin on its carrier protein (BCCP) and then the CO(2) group is transferred by the transcarboxylase to acetyl-CoA to form malonyl-CoA.</text>
</comment>
<comment type="subunit">
    <text evidence="14">Acetyl-CoA carboxylase is a heterohexamer composed of biotin carboxyl carrier protein (AccB), biotin carboxylase (AccC) and two subunits each of ACCase subunit alpha (AccA) and ACCase subunit beta (AccD).</text>
</comment>
<evidence type="ECO:0000256" key="2">
    <source>
        <dbReference type="ARBA" id="ARBA00022490"/>
    </source>
</evidence>
<evidence type="ECO:0000256" key="12">
    <source>
        <dbReference type="ARBA" id="ARBA00023160"/>
    </source>
</evidence>
<feature type="binding site" evidence="14">
    <location>
        <position position="76"/>
    </location>
    <ligand>
        <name>Zn(2+)</name>
        <dbReference type="ChEBI" id="CHEBI:29105"/>
    </ligand>
</feature>
<evidence type="ECO:0000256" key="10">
    <source>
        <dbReference type="ARBA" id="ARBA00022840"/>
    </source>
</evidence>
<keyword evidence="17" id="KW-0436">Ligase</keyword>
<evidence type="ECO:0000256" key="13">
    <source>
        <dbReference type="ARBA" id="ARBA00025280"/>
    </source>
</evidence>
<dbReference type="Proteomes" id="UP001431572">
    <property type="component" value="Chromosome 1"/>
</dbReference>
<dbReference type="EMBL" id="CP128399">
    <property type="protein sequence ID" value="WJW65758.1"/>
    <property type="molecule type" value="Genomic_DNA"/>
</dbReference>
<comment type="similarity">
    <text evidence="14">Belongs to the AccD/PCCB family.</text>
</comment>
<proteinExistence type="inferred from homology"/>
<comment type="subcellular location">
    <subcellularLocation>
        <location evidence="1 14">Cytoplasm</location>
    </subcellularLocation>
</comment>
<feature type="binding site" evidence="14">
    <location>
        <position position="79"/>
    </location>
    <ligand>
        <name>Zn(2+)</name>
        <dbReference type="ChEBI" id="CHEBI:29105"/>
    </ligand>
</feature>
<sequence>MRDLFRRNPKQPDVAGNKTDSDTTKDNAPMFSWNRQQPSNKPVPEQHNIPDDLWIKCTKCHELIYTKEFEINKKVCSKCNYHTRLSARERVTLLADDDSFEEMDAGLINADPLGFVSIAEPPYPQKMAQTRKKTGENEALITGLCKINGKPIALAICNFAFQGGSMGSVFGEKMARVVEKAIEKRIPVVTISASGGARMHEGLFSLMQLGKISVAFARLGQLRLPHFSVFTDPTLGGVTASYASVADVIIAEPGALIGFAGPRVIEQTTKQKLPPGFQTAEFMLEHGMVDLIVPRRELKDSIANLVNLYMLAHSRSYSHEVAYAG</sequence>
<feature type="binding site" evidence="14">
    <location>
        <position position="60"/>
    </location>
    <ligand>
        <name>Zn(2+)</name>
        <dbReference type="ChEBI" id="CHEBI:29105"/>
    </ligand>
</feature>
<dbReference type="Pfam" id="PF17848">
    <property type="entry name" value="Zn_ribbon_ACC"/>
    <property type="match status" value="1"/>
</dbReference>
<feature type="region of interest" description="Disordered" evidence="15">
    <location>
        <begin position="1"/>
        <end position="48"/>
    </location>
</feature>
<evidence type="ECO:0000256" key="1">
    <source>
        <dbReference type="ARBA" id="ARBA00004496"/>
    </source>
</evidence>
<feature type="zinc finger region" description="C4-type" evidence="14">
    <location>
        <begin position="57"/>
        <end position="79"/>
    </location>
</feature>
<reference evidence="17" key="1">
    <citation type="journal article" date="2024" name="Nature">
        <title>Anoxygenic phototroph of the Chloroflexota uses a type I reaction centre.</title>
        <authorList>
            <person name="Tsuji J.M."/>
            <person name="Shaw N.A."/>
            <person name="Nagashima S."/>
            <person name="Venkiteswaran J.J."/>
            <person name="Schiff S.L."/>
            <person name="Watanabe T."/>
            <person name="Fukui M."/>
            <person name="Hanada S."/>
            <person name="Tank M."/>
            <person name="Neufeld J.D."/>
        </authorList>
    </citation>
    <scope>NUCLEOTIDE SEQUENCE</scope>
    <source>
        <strain evidence="17">L227-S17</strain>
    </source>
</reference>
<feature type="binding site" evidence="14">
    <location>
        <position position="57"/>
    </location>
    <ligand>
        <name>Zn(2+)</name>
        <dbReference type="ChEBI" id="CHEBI:29105"/>
    </ligand>
</feature>
<dbReference type="HAMAP" id="MF_01395">
    <property type="entry name" value="AcetylCoA_CT_beta"/>
    <property type="match status" value="1"/>
</dbReference>
<gene>
    <name evidence="14 17" type="primary">accD</name>
    <name evidence="17" type="ORF">OZ401_001536</name>
</gene>
<evidence type="ECO:0000256" key="14">
    <source>
        <dbReference type="HAMAP-Rule" id="MF_01395"/>
    </source>
</evidence>
<keyword evidence="18" id="KW-1185">Reference proteome</keyword>
<dbReference type="PROSITE" id="PS50980">
    <property type="entry name" value="COA_CT_NTER"/>
    <property type="match status" value="1"/>
</dbReference>
<dbReference type="PRINTS" id="PR01070">
    <property type="entry name" value="ACCCTRFRASEB"/>
</dbReference>
<dbReference type="PANTHER" id="PTHR42995">
    <property type="entry name" value="ACETYL-COENZYME A CARBOXYLASE CARBOXYL TRANSFERASE SUBUNIT BETA, CHLOROPLASTIC"/>
    <property type="match status" value="1"/>
</dbReference>
<keyword evidence="9 14" id="KW-0862">Zinc</keyword>
<dbReference type="RefSeq" id="WP_341467643.1">
    <property type="nucleotide sequence ID" value="NZ_CP128399.1"/>
</dbReference>
<keyword evidence="8 14" id="KW-0276">Fatty acid metabolism</keyword>
<dbReference type="InterPro" id="IPR041010">
    <property type="entry name" value="Znf-ACC"/>
</dbReference>
<evidence type="ECO:0000256" key="9">
    <source>
        <dbReference type="ARBA" id="ARBA00022833"/>
    </source>
</evidence>
<dbReference type="Gene3D" id="3.90.226.10">
    <property type="entry name" value="2-enoyl-CoA Hydratase, Chain A, domain 1"/>
    <property type="match status" value="1"/>
</dbReference>
<dbReference type="NCBIfam" id="TIGR00515">
    <property type="entry name" value="accD"/>
    <property type="match status" value="1"/>
</dbReference>
<evidence type="ECO:0000259" key="16">
    <source>
        <dbReference type="PROSITE" id="PS50980"/>
    </source>
</evidence>
<evidence type="ECO:0000256" key="4">
    <source>
        <dbReference type="ARBA" id="ARBA00022679"/>
    </source>
</evidence>
<keyword evidence="11 14" id="KW-0443">Lipid metabolism</keyword>